<comment type="caution">
    <text evidence="2">The sequence shown here is derived from an EMBL/GenBank/DDBJ whole genome shotgun (WGS) entry which is preliminary data.</text>
</comment>
<evidence type="ECO:0000313" key="2">
    <source>
        <dbReference type="EMBL" id="GFH56746.1"/>
    </source>
</evidence>
<feature type="compositionally biased region" description="Polar residues" evidence="1">
    <location>
        <begin position="275"/>
        <end position="308"/>
    </location>
</feature>
<evidence type="ECO:0000256" key="1">
    <source>
        <dbReference type="SAM" id="MobiDB-lite"/>
    </source>
</evidence>
<organism evidence="2 3">
    <name type="scientific">Chaetoceros tenuissimus</name>
    <dbReference type="NCBI Taxonomy" id="426638"/>
    <lineage>
        <taxon>Eukaryota</taxon>
        <taxon>Sar</taxon>
        <taxon>Stramenopiles</taxon>
        <taxon>Ochrophyta</taxon>
        <taxon>Bacillariophyta</taxon>
        <taxon>Coscinodiscophyceae</taxon>
        <taxon>Chaetocerotophycidae</taxon>
        <taxon>Chaetocerotales</taxon>
        <taxon>Chaetocerotaceae</taxon>
        <taxon>Chaetoceros</taxon>
    </lineage>
</organism>
<feature type="region of interest" description="Disordered" evidence="1">
    <location>
        <begin position="460"/>
        <end position="499"/>
    </location>
</feature>
<sequence>MIPSTPWDSVWNGVSEWFGITTDEELDYVIPNRNTFSKLLSANDIYGDGDEAQFPTPVPGPSNYVLMERGVGDKCPEGTSIKEDECLAVAKALNTGLSLPDVLNSFTWEDFVPCGCFLFYASEDSVLVDYNAATTGCLAEPRSQLICDLPSEPSPTSSPTNLHSTGTPTISSTNSPNTPTLNDSFEYILMEIGVGDSCPEGKEVQEDECLSAAASVGVGLDLPDWLNSFYWENFVPCNTCFLWHNTDGSILIDYNSATTGCMAEPRAQLICKSQISSKHPTSNPSKTSTLKPSQAPSHNRLTIPSTMIPSVLPTMKTTSPSKESMFKPSMKPSMIKTKQPTLHPSKTPSSTPTSSPSKAPVSFPSSVSTYFMLEKGDGISSCPSGSMAVPQNECLDAAYAAGDGSLNLPDWLNVITWHGLPCGCFLWHNTNGQILVDYNTITAGCGANAYTQMICKSDQTDSGPSTDTMSPTAIVSPPTLHPSKTPTSTPTSSPSKAPVSFPSSVSIYFMLEKGDGISSCPSGSIAVPQSECLDAAYAAGGSSLNLPDWLNVITWHGLPCGCFLWHNTNGQILVDYNTIMAGCGANAYTQMICKSDQTDSGPSTDTMSPTAIVSPPTLHLSKTPTSTPSKAPVSFPSSVSTYFMLEKGDGISSCPSGSIAVPQSECLDAAYAAGDGSLNLPDWLNLITWHGLPCGCFLWHNTNGQILVDYNTIMAGCGANAYTQMICKNL</sequence>
<feature type="compositionally biased region" description="Low complexity" evidence="1">
    <location>
        <begin position="344"/>
        <end position="358"/>
    </location>
</feature>
<evidence type="ECO:0000313" key="3">
    <source>
        <dbReference type="Proteomes" id="UP001054902"/>
    </source>
</evidence>
<feature type="compositionally biased region" description="Low complexity" evidence="1">
    <location>
        <begin position="476"/>
        <end position="499"/>
    </location>
</feature>
<feature type="region of interest" description="Disordered" evidence="1">
    <location>
        <begin position="275"/>
        <end position="361"/>
    </location>
</feature>
<protein>
    <submittedName>
        <fullName evidence="2">Uncharacterized protein</fullName>
    </submittedName>
</protein>
<dbReference type="AlphaFoldDB" id="A0AAD3HB09"/>
<proteinExistence type="predicted"/>
<gene>
    <name evidence="2" type="ORF">CTEN210_13222</name>
</gene>
<dbReference type="Proteomes" id="UP001054902">
    <property type="component" value="Unassembled WGS sequence"/>
</dbReference>
<feature type="region of interest" description="Disordered" evidence="1">
    <location>
        <begin position="151"/>
        <end position="178"/>
    </location>
</feature>
<feature type="compositionally biased region" description="Polar residues" evidence="1">
    <location>
        <begin position="460"/>
        <end position="473"/>
    </location>
</feature>
<reference evidence="2 3" key="1">
    <citation type="journal article" date="2021" name="Sci. Rep.">
        <title>The genome of the diatom Chaetoceros tenuissimus carries an ancient integrated fragment of an extant virus.</title>
        <authorList>
            <person name="Hongo Y."/>
            <person name="Kimura K."/>
            <person name="Takaki Y."/>
            <person name="Yoshida Y."/>
            <person name="Baba S."/>
            <person name="Kobayashi G."/>
            <person name="Nagasaki K."/>
            <person name="Hano T."/>
            <person name="Tomaru Y."/>
        </authorList>
    </citation>
    <scope>NUCLEOTIDE SEQUENCE [LARGE SCALE GENOMIC DNA]</scope>
    <source>
        <strain evidence="2 3">NIES-3715</strain>
    </source>
</reference>
<accession>A0AAD3HB09</accession>
<keyword evidence="3" id="KW-1185">Reference proteome</keyword>
<dbReference type="EMBL" id="BLLK01000056">
    <property type="protein sequence ID" value="GFH56746.1"/>
    <property type="molecule type" value="Genomic_DNA"/>
</dbReference>
<name>A0AAD3HB09_9STRA</name>